<evidence type="ECO:0000256" key="2">
    <source>
        <dbReference type="ARBA" id="ARBA00022438"/>
    </source>
</evidence>
<feature type="binding site" evidence="6">
    <location>
        <position position="225"/>
    </location>
    <ligand>
        <name>a divalent metal cation</name>
        <dbReference type="ChEBI" id="CHEBI:60240"/>
        <label>2</label>
        <note>catalytic</note>
    </ligand>
</feature>
<dbReference type="Gene3D" id="3.90.230.10">
    <property type="entry name" value="Creatinase/methionine aminopeptidase superfamily"/>
    <property type="match status" value="1"/>
</dbReference>
<evidence type="ECO:0000256" key="5">
    <source>
        <dbReference type="ARBA" id="ARBA00022801"/>
    </source>
</evidence>
<organism evidence="9 10">
    <name type="scientific">Hamadaea flava</name>
    <dbReference type="NCBI Taxonomy" id="1742688"/>
    <lineage>
        <taxon>Bacteria</taxon>
        <taxon>Bacillati</taxon>
        <taxon>Actinomycetota</taxon>
        <taxon>Actinomycetes</taxon>
        <taxon>Micromonosporales</taxon>
        <taxon>Micromonosporaceae</taxon>
        <taxon>Hamadaea</taxon>
    </lineage>
</organism>
<feature type="binding site" evidence="6">
    <location>
        <position position="256"/>
    </location>
    <ligand>
        <name>a divalent metal cation</name>
        <dbReference type="ChEBI" id="CHEBI:60240"/>
        <label>1</label>
    </ligand>
</feature>
<feature type="binding site" evidence="6">
    <location>
        <position position="192"/>
    </location>
    <ligand>
        <name>a divalent metal cation</name>
        <dbReference type="ChEBI" id="CHEBI:60240"/>
        <label>2</label>
        <note>catalytic</note>
    </ligand>
</feature>
<dbReference type="Pfam" id="PF00557">
    <property type="entry name" value="Peptidase_M24"/>
    <property type="match status" value="1"/>
</dbReference>
<reference evidence="10" key="1">
    <citation type="journal article" date="2019" name="Int. J. Syst. Evol. Microbiol.">
        <title>The Global Catalogue of Microorganisms (GCM) 10K type strain sequencing project: providing services to taxonomists for standard genome sequencing and annotation.</title>
        <authorList>
            <consortium name="The Broad Institute Genomics Platform"/>
            <consortium name="The Broad Institute Genome Sequencing Center for Infectious Disease"/>
            <person name="Wu L."/>
            <person name="Ma J."/>
        </authorList>
    </citation>
    <scope>NUCLEOTIDE SEQUENCE [LARGE SCALE GENOMIC DNA]</scope>
    <source>
        <strain evidence="10">CGMCC 4.7289</strain>
    </source>
</reference>
<keyword evidence="2 6" id="KW-0031">Aminopeptidase</keyword>
<dbReference type="SUPFAM" id="SSF55920">
    <property type="entry name" value="Creatinase/aminopeptidase"/>
    <property type="match status" value="1"/>
</dbReference>
<evidence type="ECO:0000313" key="9">
    <source>
        <dbReference type="EMBL" id="MFC4130238.1"/>
    </source>
</evidence>
<evidence type="ECO:0000256" key="6">
    <source>
        <dbReference type="HAMAP-Rule" id="MF_01974"/>
    </source>
</evidence>
<comment type="subunit">
    <text evidence="6">Monomer.</text>
</comment>
<proteinExistence type="inferred from homology"/>
<dbReference type="GO" id="GO:0004239">
    <property type="term" value="F:initiator methionyl aminopeptidase activity"/>
    <property type="evidence" value="ECO:0007669"/>
    <property type="project" value="UniProtKB-EC"/>
</dbReference>
<dbReference type="InterPro" id="IPR036005">
    <property type="entry name" value="Creatinase/aminopeptidase-like"/>
</dbReference>
<feature type="domain" description="Peptidase M24" evidence="8">
    <location>
        <begin position="17"/>
        <end position="258"/>
    </location>
</feature>
<sequence>MRHQLDIQVKTPAQLAKMRQAGLVVAAALAAMREAVRPGISTADLDALAEKVIRDAGAIPSFKGYQGFPASICASVNEQIVHGIPSGGQVLADGDLISIDCGAILDGWHGDSAITVGVGAAAPELTRMAAVAEDAMWAGIAAAARGVRSGRGRLTDISYAIQASIRGEKSALVGRVTGTRRRYGIVDGYGGHGIGTEMHQDPHILNHGRPGKGPFLVPGMALAIEPMITMGSPRTLELGDGWTVVSVDGSYAAHVEHSIGLYEDGVWVFTAEDGGRDRLGDLVTASAA</sequence>
<dbReference type="InterPro" id="IPR001714">
    <property type="entry name" value="Pept_M24_MAP"/>
</dbReference>
<comment type="cofactor">
    <cofactor evidence="6">
        <name>Co(2+)</name>
        <dbReference type="ChEBI" id="CHEBI:48828"/>
    </cofactor>
    <cofactor evidence="6">
        <name>Zn(2+)</name>
        <dbReference type="ChEBI" id="CHEBI:29105"/>
    </cofactor>
    <cofactor evidence="6">
        <name>Mn(2+)</name>
        <dbReference type="ChEBI" id="CHEBI:29035"/>
    </cofactor>
    <cofactor evidence="6">
        <name>Fe(2+)</name>
        <dbReference type="ChEBI" id="CHEBI:29033"/>
    </cofactor>
    <text evidence="6">Binds 2 divalent metal cations per subunit. Has a high-affinity and a low affinity metal-binding site. The true nature of the physiological cofactor is under debate. The enzyme is active with cobalt, zinc, manganese or divalent iron ions. Most likely, methionine aminopeptidases function as mononuclear Fe(2+)-metalloproteases under physiological conditions, and the catalytically relevant metal-binding site has been assigned to the histidine-containing high-affinity site.</text>
</comment>
<feature type="binding site" evidence="6">
    <location>
        <position position="82"/>
    </location>
    <ligand>
        <name>substrate</name>
    </ligand>
</feature>
<feature type="binding site" evidence="6">
    <location>
        <position position="100"/>
    </location>
    <ligand>
        <name>a divalent metal cation</name>
        <dbReference type="ChEBI" id="CHEBI:60240"/>
        <label>1</label>
    </ligand>
</feature>
<comment type="catalytic activity">
    <reaction evidence="6 7">
        <text>Release of N-terminal amino acids, preferentially methionine, from peptides and arylamides.</text>
        <dbReference type="EC" id="3.4.11.18"/>
    </reaction>
</comment>
<dbReference type="InterPro" id="IPR000994">
    <property type="entry name" value="Pept_M24"/>
</dbReference>
<dbReference type="PANTHER" id="PTHR43330">
    <property type="entry name" value="METHIONINE AMINOPEPTIDASE"/>
    <property type="match status" value="1"/>
</dbReference>
<keyword evidence="4 6" id="KW-0479">Metal-binding</keyword>
<feature type="binding site" evidence="6">
    <location>
        <position position="199"/>
    </location>
    <ligand>
        <name>substrate</name>
    </ligand>
</feature>
<comment type="similarity">
    <text evidence="6">Belongs to the peptidase M24A family. Methionine aminopeptidase type 1 subfamily.</text>
</comment>
<evidence type="ECO:0000256" key="3">
    <source>
        <dbReference type="ARBA" id="ARBA00022670"/>
    </source>
</evidence>
<protein>
    <recommendedName>
        <fullName evidence="6 7">Methionine aminopeptidase</fullName>
        <shortName evidence="6">MAP</shortName>
        <shortName evidence="6">MetAP</shortName>
        <ecNumber evidence="6 7">3.4.11.18</ecNumber>
    </recommendedName>
    <alternativeName>
        <fullName evidence="6">Peptidase M</fullName>
    </alternativeName>
</protein>
<dbReference type="InterPro" id="IPR002467">
    <property type="entry name" value="Pept_M24A_MAP1"/>
</dbReference>
<dbReference type="NCBIfam" id="TIGR00500">
    <property type="entry name" value="met_pdase_I"/>
    <property type="match status" value="1"/>
</dbReference>
<gene>
    <name evidence="6 9" type="primary">map</name>
    <name evidence="9" type="ORF">ACFOZ4_06435</name>
</gene>
<dbReference type="PRINTS" id="PR00599">
    <property type="entry name" value="MAPEPTIDASE"/>
</dbReference>
<evidence type="ECO:0000256" key="7">
    <source>
        <dbReference type="RuleBase" id="RU003653"/>
    </source>
</evidence>
<name>A0ABV8LIB8_9ACTN</name>
<dbReference type="EMBL" id="JBHSAY010000005">
    <property type="protein sequence ID" value="MFC4130238.1"/>
    <property type="molecule type" value="Genomic_DNA"/>
</dbReference>
<keyword evidence="3 6" id="KW-0645">Protease</keyword>
<feature type="binding site" evidence="6">
    <location>
        <position position="111"/>
    </location>
    <ligand>
        <name>a divalent metal cation</name>
        <dbReference type="ChEBI" id="CHEBI:60240"/>
        <label>1</label>
    </ligand>
</feature>
<dbReference type="PANTHER" id="PTHR43330:SF27">
    <property type="entry name" value="METHIONINE AMINOPEPTIDASE"/>
    <property type="match status" value="1"/>
</dbReference>
<feature type="binding site" evidence="6">
    <location>
        <position position="111"/>
    </location>
    <ligand>
        <name>a divalent metal cation</name>
        <dbReference type="ChEBI" id="CHEBI:60240"/>
        <label>2</label>
        <note>catalytic</note>
    </ligand>
</feature>
<comment type="caution">
    <text evidence="9">The sequence shown here is derived from an EMBL/GenBank/DDBJ whole genome shotgun (WGS) entry which is preliminary data.</text>
</comment>
<evidence type="ECO:0000313" key="10">
    <source>
        <dbReference type="Proteomes" id="UP001595816"/>
    </source>
</evidence>
<feature type="binding site" evidence="6">
    <location>
        <position position="256"/>
    </location>
    <ligand>
        <name>a divalent metal cation</name>
        <dbReference type="ChEBI" id="CHEBI:60240"/>
        <label>2</label>
        <note>catalytic</note>
    </ligand>
</feature>
<evidence type="ECO:0000256" key="1">
    <source>
        <dbReference type="ARBA" id="ARBA00002521"/>
    </source>
</evidence>
<evidence type="ECO:0000256" key="4">
    <source>
        <dbReference type="ARBA" id="ARBA00022723"/>
    </source>
</evidence>
<keyword evidence="5 6" id="KW-0378">Hydrolase</keyword>
<evidence type="ECO:0000259" key="8">
    <source>
        <dbReference type="Pfam" id="PF00557"/>
    </source>
</evidence>
<dbReference type="CDD" id="cd01086">
    <property type="entry name" value="MetAP1"/>
    <property type="match status" value="1"/>
</dbReference>
<dbReference type="EC" id="3.4.11.18" evidence="6 7"/>
<accession>A0ABV8LIB8</accession>
<dbReference type="HAMAP" id="MF_01974">
    <property type="entry name" value="MetAP_1"/>
    <property type="match status" value="1"/>
</dbReference>
<keyword evidence="10" id="KW-1185">Reference proteome</keyword>
<dbReference type="Proteomes" id="UP001595816">
    <property type="component" value="Unassembled WGS sequence"/>
</dbReference>
<dbReference type="PROSITE" id="PS00680">
    <property type="entry name" value="MAP_1"/>
    <property type="match status" value="1"/>
</dbReference>
<dbReference type="RefSeq" id="WP_253758278.1">
    <property type="nucleotide sequence ID" value="NZ_JAMZDZ010000001.1"/>
</dbReference>
<comment type="function">
    <text evidence="1 6">Removes the N-terminal methionine from nascent proteins. The N-terminal methionine is often cleaved when the second residue in the primary sequence is small and uncharged (Met-Ala-, Cys, Gly, Pro, Ser, Thr, or Val). Requires deformylation of the N(alpha)-formylated initiator methionine before it can be hydrolyzed.</text>
</comment>